<dbReference type="PROSITE" id="PS51257">
    <property type="entry name" value="PROKAR_LIPOPROTEIN"/>
    <property type="match status" value="1"/>
</dbReference>
<reference evidence="2" key="1">
    <citation type="submission" date="2014-12" db="EMBL/GenBank/DDBJ databases">
        <title>Insight into the proteome of Arion vulgaris.</title>
        <authorList>
            <person name="Aradska J."/>
            <person name="Bulat T."/>
            <person name="Smidak R."/>
            <person name="Sarate P."/>
            <person name="Gangsoo J."/>
            <person name="Sialana F."/>
            <person name="Bilban M."/>
            <person name="Lubec G."/>
        </authorList>
    </citation>
    <scope>NUCLEOTIDE SEQUENCE</scope>
    <source>
        <tissue evidence="2">Skin</tissue>
    </source>
</reference>
<organism evidence="2">
    <name type="scientific">Arion vulgaris</name>
    <dbReference type="NCBI Taxonomy" id="1028688"/>
    <lineage>
        <taxon>Eukaryota</taxon>
        <taxon>Metazoa</taxon>
        <taxon>Spiralia</taxon>
        <taxon>Lophotrochozoa</taxon>
        <taxon>Mollusca</taxon>
        <taxon>Gastropoda</taxon>
        <taxon>Heterobranchia</taxon>
        <taxon>Euthyneura</taxon>
        <taxon>Panpulmonata</taxon>
        <taxon>Eupulmonata</taxon>
        <taxon>Stylommatophora</taxon>
        <taxon>Helicina</taxon>
        <taxon>Arionoidea</taxon>
        <taxon>Arionidae</taxon>
        <taxon>Arion</taxon>
    </lineage>
</organism>
<sequence>MQGIKEWMVQESALCSVYHGLLTMVACIMNVVQKAIINLLSMTVYTYCYLIHEENHEFERLVISLLQHISL</sequence>
<keyword evidence="1" id="KW-0472">Membrane</keyword>
<protein>
    <submittedName>
        <fullName evidence="2">Uncharacterized protein</fullName>
    </submittedName>
</protein>
<feature type="non-terminal residue" evidence="2">
    <location>
        <position position="71"/>
    </location>
</feature>
<keyword evidence="1" id="KW-0812">Transmembrane</keyword>
<name>A0A0B7BWP3_9EUPU</name>
<accession>A0A0B7BWP3</accession>
<evidence type="ECO:0000256" key="1">
    <source>
        <dbReference type="SAM" id="Phobius"/>
    </source>
</evidence>
<keyword evidence="1" id="KW-1133">Transmembrane helix</keyword>
<feature type="transmembrane region" description="Helical" evidence="1">
    <location>
        <begin position="12"/>
        <end position="32"/>
    </location>
</feature>
<proteinExistence type="predicted"/>
<evidence type="ECO:0000313" key="2">
    <source>
        <dbReference type="EMBL" id="CEK96585.1"/>
    </source>
</evidence>
<dbReference type="AlphaFoldDB" id="A0A0B7BWP3"/>
<dbReference type="EMBL" id="HACG01049720">
    <property type="protein sequence ID" value="CEK96585.1"/>
    <property type="molecule type" value="Transcribed_RNA"/>
</dbReference>
<gene>
    <name evidence="2" type="primary">ORF212614</name>
</gene>